<evidence type="ECO:0000259" key="2">
    <source>
        <dbReference type="Pfam" id="PF13439"/>
    </source>
</evidence>
<dbReference type="PANTHER" id="PTHR45947:SF3">
    <property type="entry name" value="SULFOQUINOVOSYL TRANSFERASE SQD2"/>
    <property type="match status" value="1"/>
</dbReference>
<evidence type="ECO:0000313" key="3">
    <source>
        <dbReference type="EMBL" id="OGY22363.1"/>
    </source>
</evidence>
<gene>
    <name evidence="3" type="ORF">A3A65_04375</name>
</gene>
<dbReference type="PANTHER" id="PTHR45947">
    <property type="entry name" value="SULFOQUINOVOSYL TRANSFERASE SQD2"/>
    <property type="match status" value="1"/>
</dbReference>
<dbReference type="SUPFAM" id="SSF53756">
    <property type="entry name" value="UDP-Glycosyltransferase/glycogen phosphorylase"/>
    <property type="match status" value="1"/>
</dbReference>
<feature type="domain" description="Glycosyl transferase family 1" evidence="1">
    <location>
        <begin position="173"/>
        <end position="335"/>
    </location>
</feature>
<dbReference type="STRING" id="1797593.A3A65_04375"/>
<protein>
    <recommendedName>
        <fullName evidence="5">Glycosyl transferase family 1 domain-containing protein</fullName>
    </recommendedName>
</protein>
<comment type="caution">
    <text evidence="3">The sequence shown here is derived from an EMBL/GenBank/DDBJ whole genome shotgun (WGS) entry which is preliminary data.</text>
</comment>
<proteinExistence type="predicted"/>
<dbReference type="EMBL" id="MHCL01000003">
    <property type="protein sequence ID" value="OGY22363.1"/>
    <property type="molecule type" value="Genomic_DNA"/>
</dbReference>
<dbReference type="CDD" id="cd03801">
    <property type="entry name" value="GT4_PimA-like"/>
    <property type="match status" value="1"/>
</dbReference>
<dbReference type="Proteomes" id="UP000176723">
    <property type="component" value="Unassembled WGS sequence"/>
</dbReference>
<reference evidence="3 4" key="1">
    <citation type="journal article" date="2016" name="Nat. Commun.">
        <title>Thousands of microbial genomes shed light on interconnected biogeochemical processes in an aquifer system.</title>
        <authorList>
            <person name="Anantharaman K."/>
            <person name="Brown C.T."/>
            <person name="Hug L.A."/>
            <person name="Sharon I."/>
            <person name="Castelle C.J."/>
            <person name="Probst A.J."/>
            <person name="Thomas B.C."/>
            <person name="Singh A."/>
            <person name="Wilkins M.J."/>
            <person name="Karaoz U."/>
            <person name="Brodie E.L."/>
            <person name="Williams K.H."/>
            <person name="Hubbard S.S."/>
            <person name="Banfield J.F."/>
        </authorList>
    </citation>
    <scope>NUCLEOTIDE SEQUENCE [LARGE SCALE GENOMIC DNA]</scope>
</reference>
<dbReference type="InterPro" id="IPR028098">
    <property type="entry name" value="Glyco_trans_4-like_N"/>
</dbReference>
<evidence type="ECO:0008006" key="5">
    <source>
        <dbReference type="Google" id="ProtNLM"/>
    </source>
</evidence>
<sequence length="362" mass="40443">MNILLVTEYLPTGKRPVFQGGVQARSFFVSEYLRKINNLRILNSNAGSIEASSISLLRRALFAIRVMLSPIDFKPDIIEASNTTTYFPAFILAKRLQVPVVAWVPDILGKSWLKNFSLPVAVAGYLAERLSMALSFNHFIAMSQATRKKLVNLGVNEKYVTVIYGGVEIAKMNKDRGEKDVRPTIISISRLLKYKRLSDLVRAVAEVKKNHPSVRCLIIGEGPEENNLKVQITKHKLQKNVFLLGNMPHDEAMVRLKRAHLFCLPSVVEGFGLVTVEAMAAGVPFVSAGIPATREITENGKGGLLFEPENVNDLAKKLNMLLDDKILYEKKIQEGLKLAKRYDWAIIAKQTEAVYRKAIASH</sequence>
<dbReference type="Pfam" id="PF13439">
    <property type="entry name" value="Glyco_transf_4"/>
    <property type="match status" value="1"/>
</dbReference>
<accession>A0A1G1W3Z7</accession>
<dbReference type="Pfam" id="PF00534">
    <property type="entry name" value="Glycos_transf_1"/>
    <property type="match status" value="1"/>
</dbReference>
<dbReference type="InterPro" id="IPR050194">
    <property type="entry name" value="Glycosyltransferase_grp1"/>
</dbReference>
<evidence type="ECO:0000259" key="1">
    <source>
        <dbReference type="Pfam" id="PF00534"/>
    </source>
</evidence>
<dbReference type="InterPro" id="IPR001296">
    <property type="entry name" value="Glyco_trans_1"/>
</dbReference>
<dbReference type="AlphaFoldDB" id="A0A1G1W3Z7"/>
<feature type="domain" description="Glycosyltransferase subfamily 4-like N-terminal" evidence="2">
    <location>
        <begin position="57"/>
        <end position="170"/>
    </location>
</feature>
<name>A0A1G1W3Z7_9BACT</name>
<organism evidence="3 4">
    <name type="scientific">Candidatus Chisholmbacteria bacterium RIFCSPLOWO2_01_FULL_49_14</name>
    <dbReference type="NCBI Taxonomy" id="1797593"/>
    <lineage>
        <taxon>Bacteria</taxon>
        <taxon>Candidatus Chisholmiibacteriota</taxon>
    </lineage>
</organism>
<evidence type="ECO:0000313" key="4">
    <source>
        <dbReference type="Proteomes" id="UP000176723"/>
    </source>
</evidence>
<dbReference type="Gene3D" id="3.40.50.2000">
    <property type="entry name" value="Glycogen Phosphorylase B"/>
    <property type="match status" value="2"/>
</dbReference>
<dbReference type="GO" id="GO:0016757">
    <property type="term" value="F:glycosyltransferase activity"/>
    <property type="evidence" value="ECO:0007669"/>
    <property type="project" value="InterPro"/>
</dbReference>